<gene>
    <name evidence="9" type="ORF">MPDQ_007379</name>
</gene>
<keyword evidence="3" id="KW-0808">Transferase</keyword>
<dbReference type="GO" id="GO:0032446">
    <property type="term" value="P:protein modification by small protein conjugation"/>
    <property type="evidence" value="ECO:0007669"/>
    <property type="project" value="TreeGrafter"/>
</dbReference>
<keyword evidence="4" id="KW-0833">Ubl conjugation pathway</keyword>
<organism evidence="9 10">
    <name type="scientific">Monascus purpureus</name>
    <name type="common">Red mold</name>
    <name type="synonym">Monascus anka</name>
    <dbReference type="NCBI Taxonomy" id="5098"/>
    <lineage>
        <taxon>Eukaryota</taxon>
        <taxon>Fungi</taxon>
        <taxon>Dikarya</taxon>
        <taxon>Ascomycota</taxon>
        <taxon>Pezizomycotina</taxon>
        <taxon>Eurotiomycetes</taxon>
        <taxon>Eurotiomycetidae</taxon>
        <taxon>Eurotiales</taxon>
        <taxon>Aspergillaceae</taxon>
        <taxon>Monascus</taxon>
    </lineage>
</organism>
<evidence type="ECO:0000256" key="5">
    <source>
        <dbReference type="ARBA" id="ARBA00022927"/>
    </source>
</evidence>
<dbReference type="PANTHER" id="PTHR14957:SF1">
    <property type="entry name" value="UBIQUITIN-LIKE-CONJUGATING ENZYME ATG10"/>
    <property type="match status" value="1"/>
</dbReference>
<dbReference type="PANTHER" id="PTHR14957">
    <property type="entry name" value="UBIQUITIN-LIKE-CONJUGATING ENZYME ATG10"/>
    <property type="match status" value="1"/>
</dbReference>
<keyword evidence="10" id="KW-1185">Reference proteome</keyword>
<dbReference type="GO" id="GO:0015031">
    <property type="term" value="P:protein transport"/>
    <property type="evidence" value="ECO:0007669"/>
    <property type="project" value="UniProtKB-KW"/>
</dbReference>
<dbReference type="Pfam" id="PF03987">
    <property type="entry name" value="Autophagy_act_C"/>
    <property type="match status" value="1"/>
</dbReference>
<evidence type="ECO:0000313" key="9">
    <source>
        <dbReference type="EMBL" id="TQB71664.1"/>
    </source>
</evidence>
<feature type="compositionally biased region" description="Basic and acidic residues" evidence="8">
    <location>
        <begin position="70"/>
        <end position="86"/>
    </location>
</feature>
<evidence type="ECO:0000313" key="10">
    <source>
        <dbReference type="Proteomes" id="UP000319663"/>
    </source>
</evidence>
<dbReference type="GO" id="GO:0061651">
    <property type="term" value="F:Atg12 conjugating enzyme activity"/>
    <property type="evidence" value="ECO:0007669"/>
    <property type="project" value="TreeGrafter"/>
</dbReference>
<keyword evidence="5" id="KW-0653">Protein transport</keyword>
<keyword evidence="6" id="KW-0072">Autophagy</keyword>
<evidence type="ECO:0000256" key="6">
    <source>
        <dbReference type="ARBA" id="ARBA00023006"/>
    </source>
</evidence>
<feature type="region of interest" description="Disordered" evidence="8">
    <location>
        <begin position="70"/>
        <end position="90"/>
    </location>
</feature>
<evidence type="ECO:0000256" key="3">
    <source>
        <dbReference type="ARBA" id="ARBA00022679"/>
    </source>
</evidence>
<dbReference type="GO" id="GO:0000045">
    <property type="term" value="P:autophagosome assembly"/>
    <property type="evidence" value="ECO:0007669"/>
    <property type="project" value="TreeGrafter"/>
</dbReference>
<accession>A0A507QSG9</accession>
<reference evidence="9 10" key="1">
    <citation type="submission" date="2019-06" db="EMBL/GenBank/DDBJ databases">
        <title>Wine fermentation using esterase from Monascus purpureus.</title>
        <authorList>
            <person name="Geng C."/>
            <person name="Zhang Y."/>
        </authorList>
    </citation>
    <scope>NUCLEOTIDE SEQUENCE [LARGE SCALE GENOMIC DNA]</scope>
    <source>
        <strain evidence="9">HQ1</strain>
    </source>
</reference>
<dbReference type="Gene3D" id="3.30.1460.50">
    <property type="match status" value="1"/>
</dbReference>
<evidence type="ECO:0000256" key="8">
    <source>
        <dbReference type="SAM" id="MobiDB-lite"/>
    </source>
</evidence>
<comment type="similarity">
    <text evidence="1">Belongs to the ATG10 family.</text>
</comment>
<evidence type="ECO:0000256" key="2">
    <source>
        <dbReference type="ARBA" id="ARBA00021099"/>
    </source>
</evidence>
<comment type="caution">
    <text evidence="9">The sequence shown here is derived from an EMBL/GenBank/DDBJ whole genome shotgun (WGS) entry which is preliminary data.</text>
</comment>
<dbReference type="EMBL" id="VIFY01000077">
    <property type="protein sequence ID" value="TQB71664.1"/>
    <property type="molecule type" value="Genomic_DNA"/>
</dbReference>
<evidence type="ECO:0000256" key="7">
    <source>
        <dbReference type="ARBA" id="ARBA00029833"/>
    </source>
</evidence>
<evidence type="ECO:0000256" key="4">
    <source>
        <dbReference type="ARBA" id="ARBA00022786"/>
    </source>
</evidence>
<name>A0A507QSG9_MONPU</name>
<protein>
    <recommendedName>
        <fullName evidence="2">Ubiquitin-like-conjugating enzyme ATG10</fullName>
    </recommendedName>
    <alternativeName>
        <fullName evidence="7">Autophagy-related protein 10</fullName>
    </alternativeName>
</protein>
<evidence type="ECO:0000256" key="1">
    <source>
        <dbReference type="ARBA" id="ARBA00005696"/>
    </source>
</evidence>
<dbReference type="GO" id="GO:0005829">
    <property type="term" value="C:cytosol"/>
    <property type="evidence" value="ECO:0007669"/>
    <property type="project" value="TreeGrafter"/>
</dbReference>
<dbReference type="AlphaFoldDB" id="A0A507QSG9"/>
<dbReference type="STRING" id="5098.A0A507QSG9"/>
<sequence>MADASSQGMLSAFPFLTEPEFDHACATFLDRVQALESLHASGWSSVRLEKQACGTVLKISRVIDSPTTLNREKATLEDTPESHKSQADAFEDDPEALARTADPDPYFQVEYDILLSPTYQVPVLYFVLRGSRAGPVGIETVYQYLVPDQYKNEVKSVGVLGGISMGYHPESGTPAFFAHPCNTADAMKHIAHGQDVHPELYLLLWLGL</sequence>
<keyword evidence="5" id="KW-0813">Transport</keyword>
<dbReference type="Proteomes" id="UP000319663">
    <property type="component" value="Unassembled WGS sequence"/>
</dbReference>
<dbReference type="InterPro" id="IPR007135">
    <property type="entry name" value="Atg3/Atg10"/>
</dbReference>
<proteinExistence type="inferred from homology"/>
<dbReference type="GO" id="GO:0000422">
    <property type="term" value="P:autophagy of mitochondrion"/>
    <property type="evidence" value="ECO:0007669"/>
    <property type="project" value="TreeGrafter"/>
</dbReference>